<gene>
    <name evidence="2" type="ORF">UFOPK1811_00989</name>
    <name evidence="3" type="ORF">UFOPK2360_00108</name>
    <name evidence="4" type="ORF">UFOPK2922_00874</name>
    <name evidence="5" type="ORF">UFOPK3306_01285</name>
    <name evidence="6" type="ORF">UFOPK4209_00609</name>
</gene>
<sequence length="56" mass="6631">MSALIWWLIPLLGTAGALFYVWRVGRSKRETNIEKSIAEYERFRSAFESQHRSEEL</sequence>
<protein>
    <submittedName>
        <fullName evidence="5">Unannotated protein</fullName>
    </submittedName>
</protein>
<evidence type="ECO:0000313" key="2">
    <source>
        <dbReference type="EMBL" id="CAB4603689.1"/>
    </source>
</evidence>
<reference evidence="5" key="1">
    <citation type="submission" date="2020-05" db="EMBL/GenBank/DDBJ databases">
        <authorList>
            <person name="Chiriac C."/>
            <person name="Salcher M."/>
            <person name="Ghai R."/>
            <person name="Kavagutti S V."/>
        </authorList>
    </citation>
    <scope>NUCLEOTIDE SEQUENCE</scope>
</reference>
<proteinExistence type="predicted"/>
<keyword evidence="1" id="KW-1133">Transmembrane helix</keyword>
<name>A0A6J7E924_9ZZZZ</name>
<feature type="transmembrane region" description="Helical" evidence="1">
    <location>
        <begin position="6"/>
        <end position="25"/>
    </location>
</feature>
<dbReference type="EMBL" id="CAFBPY010000080">
    <property type="protein sequence ID" value="CAB5037547.1"/>
    <property type="molecule type" value="Genomic_DNA"/>
</dbReference>
<evidence type="ECO:0000256" key="1">
    <source>
        <dbReference type="SAM" id="Phobius"/>
    </source>
</evidence>
<evidence type="ECO:0000313" key="6">
    <source>
        <dbReference type="EMBL" id="CAB5037547.1"/>
    </source>
</evidence>
<dbReference type="EMBL" id="CAEZXH010000003">
    <property type="protein sequence ID" value="CAB4674943.1"/>
    <property type="molecule type" value="Genomic_DNA"/>
</dbReference>
<dbReference type="EMBL" id="CAFBLI010000144">
    <property type="protein sequence ID" value="CAB4877610.1"/>
    <property type="molecule type" value="Genomic_DNA"/>
</dbReference>
<dbReference type="EMBL" id="CAEZUJ010000041">
    <property type="protein sequence ID" value="CAB4603689.1"/>
    <property type="molecule type" value="Genomic_DNA"/>
</dbReference>
<organism evidence="5">
    <name type="scientific">freshwater metagenome</name>
    <dbReference type="NCBI Taxonomy" id="449393"/>
    <lineage>
        <taxon>unclassified sequences</taxon>
        <taxon>metagenomes</taxon>
        <taxon>ecological metagenomes</taxon>
    </lineage>
</organism>
<evidence type="ECO:0000313" key="5">
    <source>
        <dbReference type="EMBL" id="CAB4877610.1"/>
    </source>
</evidence>
<evidence type="ECO:0000313" key="3">
    <source>
        <dbReference type="EMBL" id="CAB4674943.1"/>
    </source>
</evidence>
<keyword evidence="1" id="KW-0812">Transmembrane</keyword>
<dbReference type="EMBL" id="CAEZZS010000037">
    <property type="protein sequence ID" value="CAB4778917.1"/>
    <property type="molecule type" value="Genomic_DNA"/>
</dbReference>
<evidence type="ECO:0000313" key="4">
    <source>
        <dbReference type="EMBL" id="CAB4778917.1"/>
    </source>
</evidence>
<accession>A0A6J7E924</accession>
<dbReference type="AlphaFoldDB" id="A0A6J7E924"/>
<keyword evidence="1" id="KW-0472">Membrane</keyword>